<proteinExistence type="predicted"/>
<dbReference type="Proteomes" id="UP000265520">
    <property type="component" value="Unassembled WGS sequence"/>
</dbReference>
<accession>A0A392VS57</accession>
<protein>
    <submittedName>
        <fullName evidence="2">Uncharacterized protein</fullName>
    </submittedName>
</protein>
<evidence type="ECO:0000313" key="2">
    <source>
        <dbReference type="EMBL" id="MCI89260.1"/>
    </source>
</evidence>
<keyword evidence="3" id="KW-1185">Reference proteome</keyword>
<feature type="non-terminal residue" evidence="2">
    <location>
        <position position="1"/>
    </location>
</feature>
<sequence>HDSVDGGCPDLVVDDGGESGDSPWLWIW</sequence>
<dbReference type="AlphaFoldDB" id="A0A392VS57"/>
<organism evidence="2 3">
    <name type="scientific">Trifolium medium</name>
    <dbReference type="NCBI Taxonomy" id="97028"/>
    <lineage>
        <taxon>Eukaryota</taxon>
        <taxon>Viridiplantae</taxon>
        <taxon>Streptophyta</taxon>
        <taxon>Embryophyta</taxon>
        <taxon>Tracheophyta</taxon>
        <taxon>Spermatophyta</taxon>
        <taxon>Magnoliopsida</taxon>
        <taxon>eudicotyledons</taxon>
        <taxon>Gunneridae</taxon>
        <taxon>Pentapetalae</taxon>
        <taxon>rosids</taxon>
        <taxon>fabids</taxon>
        <taxon>Fabales</taxon>
        <taxon>Fabaceae</taxon>
        <taxon>Papilionoideae</taxon>
        <taxon>50 kb inversion clade</taxon>
        <taxon>NPAAA clade</taxon>
        <taxon>Hologalegina</taxon>
        <taxon>IRL clade</taxon>
        <taxon>Trifolieae</taxon>
        <taxon>Trifolium</taxon>
    </lineage>
</organism>
<dbReference type="EMBL" id="LXQA011215207">
    <property type="protein sequence ID" value="MCI89260.1"/>
    <property type="molecule type" value="Genomic_DNA"/>
</dbReference>
<evidence type="ECO:0000313" key="3">
    <source>
        <dbReference type="Proteomes" id="UP000265520"/>
    </source>
</evidence>
<comment type="caution">
    <text evidence="2">The sequence shown here is derived from an EMBL/GenBank/DDBJ whole genome shotgun (WGS) entry which is preliminary data.</text>
</comment>
<evidence type="ECO:0000256" key="1">
    <source>
        <dbReference type="SAM" id="MobiDB-lite"/>
    </source>
</evidence>
<name>A0A392VS57_9FABA</name>
<feature type="region of interest" description="Disordered" evidence="1">
    <location>
        <begin position="1"/>
        <end position="28"/>
    </location>
</feature>
<reference evidence="2 3" key="1">
    <citation type="journal article" date="2018" name="Front. Plant Sci.">
        <title>Red Clover (Trifolium pratense) and Zigzag Clover (T. medium) - A Picture of Genomic Similarities and Differences.</title>
        <authorList>
            <person name="Dluhosova J."/>
            <person name="Istvanek J."/>
            <person name="Nedelnik J."/>
            <person name="Repkova J."/>
        </authorList>
    </citation>
    <scope>NUCLEOTIDE SEQUENCE [LARGE SCALE GENOMIC DNA]</scope>
    <source>
        <strain evidence="3">cv. 10/8</strain>
        <tissue evidence="2">Leaf</tissue>
    </source>
</reference>